<keyword evidence="1" id="KW-0732">Signal</keyword>
<evidence type="ECO:0000313" key="3">
    <source>
        <dbReference type="Proteomes" id="UP001477672"/>
    </source>
</evidence>
<protein>
    <submittedName>
        <fullName evidence="2">Uncharacterized protein</fullName>
    </submittedName>
</protein>
<name>A0ABV1GFR7_9FIRM</name>
<proteinExistence type="predicted"/>
<sequence>MRKWIAFLCAVLLLIGCSAAEFASSAAAPSQAASQSVSIPDWMQEDYQPTGKYDFQVPEGTIVEYIMAVPDFLNAEQQARYVAAMEAYRAFTVEPGFSSDDTDVWETGLPYQYVREKAFEDSADLADYLRSLFDFELFKKLHQAYAPVESQSIAPGSAPLVGQSLYADFEGKLYVLQVGQGNGKQCPYPASFELISRTEQEIVFETCYESGAACTLRMTLTDRGWLFSAFSTPYDGQLSAFW</sequence>
<feature type="signal peptide" evidence="1">
    <location>
        <begin position="1"/>
        <end position="23"/>
    </location>
</feature>
<keyword evidence="3" id="KW-1185">Reference proteome</keyword>
<dbReference type="PROSITE" id="PS51257">
    <property type="entry name" value="PROKAR_LIPOPROTEIN"/>
    <property type="match status" value="1"/>
</dbReference>
<gene>
    <name evidence="2" type="ORF">WMO24_09445</name>
</gene>
<dbReference type="Proteomes" id="UP001477672">
    <property type="component" value="Unassembled WGS sequence"/>
</dbReference>
<comment type="caution">
    <text evidence="2">The sequence shown here is derived from an EMBL/GenBank/DDBJ whole genome shotgun (WGS) entry which is preliminary data.</text>
</comment>
<evidence type="ECO:0000256" key="1">
    <source>
        <dbReference type="SAM" id="SignalP"/>
    </source>
</evidence>
<feature type="chain" id="PRO_5047300712" evidence="1">
    <location>
        <begin position="24"/>
        <end position="242"/>
    </location>
</feature>
<dbReference type="EMBL" id="JBBMFA010000094">
    <property type="protein sequence ID" value="MEQ2520650.1"/>
    <property type="molecule type" value="Genomic_DNA"/>
</dbReference>
<organism evidence="2 3">
    <name type="scientific">Ruthenibacterium intestinale</name>
    <dbReference type="NCBI Taxonomy" id="3133163"/>
    <lineage>
        <taxon>Bacteria</taxon>
        <taxon>Bacillati</taxon>
        <taxon>Bacillota</taxon>
        <taxon>Clostridia</taxon>
        <taxon>Eubacteriales</taxon>
        <taxon>Oscillospiraceae</taxon>
        <taxon>Ruthenibacterium</taxon>
    </lineage>
</organism>
<dbReference type="RefSeq" id="WP_349216195.1">
    <property type="nucleotide sequence ID" value="NZ_JBBMFA010000094.1"/>
</dbReference>
<accession>A0ABV1GFR7</accession>
<evidence type="ECO:0000313" key="2">
    <source>
        <dbReference type="EMBL" id="MEQ2520650.1"/>
    </source>
</evidence>
<reference evidence="2 3" key="1">
    <citation type="submission" date="2024-03" db="EMBL/GenBank/DDBJ databases">
        <title>Human intestinal bacterial collection.</title>
        <authorList>
            <person name="Pauvert C."/>
            <person name="Hitch T.C.A."/>
            <person name="Clavel T."/>
        </authorList>
    </citation>
    <scope>NUCLEOTIDE SEQUENCE [LARGE SCALE GENOMIC DNA]</scope>
    <source>
        <strain evidence="2 3">CLA-JM-H11</strain>
    </source>
</reference>